<protein>
    <submittedName>
        <fullName evidence="1">Uncharacterized protein</fullName>
    </submittedName>
</protein>
<accession>A0A382K6L6</accession>
<proteinExistence type="predicted"/>
<dbReference type="AlphaFoldDB" id="A0A382K6L6"/>
<dbReference type="EMBL" id="UINC01078657">
    <property type="protein sequence ID" value="SVC19948.1"/>
    <property type="molecule type" value="Genomic_DNA"/>
</dbReference>
<reference evidence="1" key="1">
    <citation type="submission" date="2018-05" db="EMBL/GenBank/DDBJ databases">
        <authorList>
            <person name="Lanie J.A."/>
            <person name="Ng W.-L."/>
            <person name="Kazmierczak K.M."/>
            <person name="Andrzejewski T.M."/>
            <person name="Davidsen T.M."/>
            <person name="Wayne K.J."/>
            <person name="Tettelin H."/>
            <person name="Glass J.I."/>
            <person name="Rusch D."/>
            <person name="Podicherti R."/>
            <person name="Tsui H.-C.T."/>
            <person name="Winkler M.E."/>
        </authorList>
    </citation>
    <scope>NUCLEOTIDE SEQUENCE</scope>
</reference>
<name>A0A382K6L6_9ZZZZ</name>
<sequence length="43" mass="4841">MIPIFGTVLSILSSVTGQIGPNYDPLFYDVMLYIFGTMMFSIF</sequence>
<gene>
    <name evidence="1" type="ORF">METZ01_LOCUS272802</name>
</gene>
<feature type="non-terminal residue" evidence="1">
    <location>
        <position position="43"/>
    </location>
</feature>
<evidence type="ECO:0000313" key="1">
    <source>
        <dbReference type="EMBL" id="SVC19948.1"/>
    </source>
</evidence>
<organism evidence="1">
    <name type="scientific">marine metagenome</name>
    <dbReference type="NCBI Taxonomy" id="408172"/>
    <lineage>
        <taxon>unclassified sequences</taxon>
        <taxon>metagenomes</taxon>
        <taxon>ecological metagenomes</taxon>
    </lineage>
</organism>